<evidence type="ECO:0000313" key="3">
    <source>
        <dbReference type="EnsemblPlants" id="PAC:32944094.CDS.1"/>
    </source>
</evidence>
<dbReference type="PaxDb" id="3218-PP1S1_547V6.1"/>
<evidence type="ECO:0000313" key="2">
    <source>
        <dbReference type="EMBL" id="PNR56974.1"/>
    </source>
</evidence>
<dbReference type="InParanoid" id="A0A2K1KT54"/>
<reference evidence="3" key="3">
    <citation type="submission" date="2020-12" db="UniProtKB">
        <authorList>
            <consortium name="EnsemblPlants"/>
        </authorList>
    </citation>
    <scope>IDENTIFICATION</scope>
</reference>
<protein>
    <recommendedName>
        <fullName evidence="5">Secreted protein</fullName>
    </recommendedName>
</protein>
<dbReference type="EMBL" id="ABEU02000003">
    <property type="protein sequence ID" value="PNR56974.1"/>
    <property type="molecule type" value="Genomic_DNA"/>
</dbReference>
<organism evidence="2">
    <name type="scientific">Physcomitrium patens</name>
    <name type="common">Spreading-leaved earth moss</name>
    <name type="synonym">Physcomitrella patens</name>
    <dbReference type="NCBI Taxonomy" id="3218"/>
    <lineage>
        <taxon>Eukaryota</taxon>
        <taxon>Viridiplantae</taxon>
        <taxon>Streptophyta</taxon>
        <taxon>Embryophyta</taxon>
        <taxon>Bryophyta</taxon>
        <taxon>Bryophytina</taxon>
        <taxon>Bryopsida</taxon>
        <taxon>Funariidae</taxon>
        <taxon>Funariales</taxon>
        <taxon>Funariaceae</taxon>
        <taxon>Physcomitrium</taxon>
    </lineage>
</organism>
<dbReference type="Proteomes" id="UP000006727">
    <property type="component" value="Chromosome 3"/>
</dbReference>
<evidence type="ECO:0000256" key="1">
    <source>
        <dbReference type="SAM" id="SignalP"/>
    </source>
</evidence>
<keyword evidence="4" id="KW-1185">Reference proteome</keyword>
<dbReference type="AlphaFoldDB" id="A0A2K1KT54"/>
<dbReference type="Gene3D" id="3.30.43.10">
    <property type="entry name" value="Uridine Diphospho-n-acetylenolpyruvylglucosamine Reductase, domain 2"/>
    <property type="match status" value="1"/>
</dbReference>
<accession>A0A2K1KT54</accession>
<evidence type="ECO:0008006" key="5">
    <source>
        <dbReference type="Google" id="ProtNLM"/>
    </source>
</evidence>
<reference evidence="2 4" key="1">
    <citation type="journal article" date="2008" name="Science">
        <title>The Physcomitrella genome reveals evolutionary insights into the conquest of land by plants.</title>
        <authorList>
            <person name="Rensing S."/>
            <person name="Lang D."/>
            <person name="Zimmer A."/>
            <person name="Terry A."/>
            <person name="Salamov A."/>
            <person name="Shapiro H."/>
            <person name="Nishiyama T."/>
            <person name="Perroud P.-F."/>
            <person name="Lindquist E."/>
            <person name="Kamisugi Y."/>
            <person name="Tanahashi T."/>
            <person name="Sakakibara K."/>
            <person name="Fujita T."/>
            <person name="Oishi K."/>
            <person name="Shin-I T."/>
            <person name="Kuroki Y."/>
            <person name="Toyoda A."/>
            <person name="Suzuki Y."/>
            <person name="Hashimoto A."/>
            <person name="Yamaguchi K."/>
            <person name="Sugano A."/>
            <person name="Kohara Y."/>
            <person name="Fujiyama A."/>
            <person name="Anterola A."/>
            <person name="Aoki S."/>
            <person name="Ashton N."/>
            <person name="Barbazuk W.B."/>
            <person name="Barker E."/>
            <person name="Bennetzen J."/>
            <person name="Bezanilla M."/>
            <person name="Blankenship R."/>
            <person name="Cho S.H."/>
            <person name="Dutcher S."/>
            <person name="Estelle M."/>
            <person name="Fawcett J.A."/>
            <person name="Gundlach H."/>
            <person name="Hanada K."/>
            <person name="Heyl A."/>
            <person name="Hicks K.A."/>
            <person name="Hugh J."/>
            <person name="Lohr M."/>
            <person name="Mayer K."/>
            <person name="Melkozernov A."/>
            <person name="Murata T."/>
            <person name="Nelson D."/>
            <person name="Pils B."/>
            <person name="Prigge M."/>
            <person name="Reiss B."/>
            <person name="Renner T."/>
            <person name="Rombauts S."/>
            <person name="Rushton P."/>
            <person name="Sanderfoot A."/>
            <person name="Schween G."/>
            <person name="Shiu S.-H."/>
            <person name="Stueber K."/>
            <person name="Theodoulou F.L."/>
            <person name="Tu H."/>
            <person name="Van de Peer Y."/>
            <person name="Verrier P.J."/>
            <person name="Waters E."/>
            <person name="Wood A."/>
            <person name="Yang L."/>
            <person name="Cove D."/>
            <person name="Cuming A."/>
            <person name="Hasebe M."/>
            <person name="Lucas S."/>
            <person name="Mishler D.B."/>
            <person name="Reski R."/>
            <person name="Grigoriev I."/>
            <person name="Quatrano R.S."/>
            <person name="Boore J.L."/>
        </authorList>
    </citation>
    <scope>NUCLEOTIDE SEQUENCE [LARGE SCALE GENOMIC DNA]</scope>
    <source>
        <strain evidence="3 4">cv. Gransden 2004</strain>
    </source>
</reference>
<dbReference type="EnsemblPlants" id="Pp3c3_3475V3.1">
    <property type="protein sequence ID" value="PAC:32944094.CDS.1"/>
    <property type="gene ID" value="Pp3c3_3475"/>
</dbReference>
<gene>
    <name evidence="2" type="ORF">PHYPA_003967</name>
</gene>
<name>A0A2K1KT54_PHYPA</name>
<dbReference type="InterPro" id="IPR016167">
    <property type="entry name" value="FAD-bd_PCMH_sub1"/>
</dbReference>
<feature type="chain" id="PRO_5036043064" description="Secreted protein" evidence="1">
    <location>
        <begin position="19"/>
        <end position="126"/>
    </location>
</feature>
<evidence type="ECO:0000313" key="4">
    <source>
        <dbReference type="Proteomes" id="UP000006727"/>
    </source>
</evidence>
<keyword evidence="1" id="KW-0732">Signal</keyword>
<dbReference type="Gramene" id="Pp3c3_3475V3.1">
    <property type="protein sequence ID" value="PAC:32944094.CDS.1"/>
    <property type="gene ID" value="Pp3c3_3475"/>
</dbReference>
<proteinExistence type="predicted"/>
<sequence>MPSLFILLLWLVNSQYLAVLIKLGHEILQCFNARNLVVVPQGGNNGSVKGSVPICDKVISLHKSAFIGLSVELFILPLIELFSCLSSGHRLHYSFVGNCLLSRYYEPWSNGLDHFILRGALFRFHS</sequence>
<feature type="signal peptide" evidence="1">
    <location>
        <begin position="1"/>
        <end position="18"/>
    </location>
</feature>
<reference evidence="2 4" key="2">
    <citation type="journal article" date="2018" name="Plant J.">
        <title>The Physcomitrella patens chromosome-scale assembly reveals moss genome structure and evolution.</title>
        <authorList>
            <person name="Lang D."/>
            <person name="Ullrich K.K."/>
            <person name="Murat F."/>
            <person name="Fuchs J."/>
            <person name="Jenkins J."/>
            <person name="Haas F.B."/>
            <person name="Piednoel M."/>
            <person name="Gundlach H."/>
            <person name="Van Bel M."/>
            <person name="Meyberg R."/>
            <person name="Vives C."/>
            <person name="Morata J."/>
            <person name="Symeonidi A."/>
            <person name="Hiss M."/>
            <person name="Muchero W."/>
            <person name="Kamisugi Y."/>
            <person name="Saleh O."/>
            <person name="Blanc G."/>
            <person name="Decker E.L."/>
            <person name="van Gessel N."/>
            <person name="Grimwood J."/>
            <person name="Hayes R.D."/>
            <person name="Graham S.W."/>
            <person name="Gunter L.E."/>
            <person name="McDaniel S.F."/>
            <person name="Hoernstein S.N.W."/>
            <person name="Larsson A."/>
            <person name="Li F.W."/>
            <person name="Perroud P.F."/>
            <person name="Phillips J."/>
            <person name="Ranjan P."/>
            <person name="Rokshar D.S."/>
            <person name="Rothfels C.J."/>
            <person name="Schneider L."/>
            <person name="Shu S."/>
            <person name="Stevenson D.W."/>
            <person name="Thummler F."/>
            <person name="Tillich M."/>
            <person name="Villarreal Aguilar J.C."/>
            <person name="Widiez T."/>
            <person name="Wong G.K."/>
            <person name="Wymore A."/>
            <person name="Zhang Y."/>
            <person name="Zimmer A.D."/>
            <person name="Quatrano R.S."/>
            <person name="Mayer K.F.X."/>
            <person name="Goodstein D."/>
            <person name="Casacuberta J.M."/>
            <person name="Vandepoele K."/>
            <person name="Reski R."/>
            <person name="Cuming A.C."/>
            <person name="Tuskan G.A."/>
            <person name="Maumus F."/>
            <person name="Salse J."/>
            <person name="Schmutz J."/>
            <person name="Rensing S.A."/>
        </authorList>
    </citation>
    <scope>NUCLEOTIDE SEQUENCE [LARGE SCALE GENOMIC DNA]</scope>
    <source>
        <strain evidence="3 4">cv. Gransden 2004</strain>
    </source>
</reference>